<accession>A0A4Z1NN75</accession>
<dbReference type="InterPro" id="IPR023198">
    <property type="entry name" value="PGP-like_dom2"/>
</dbReference>
<dbReference type="STRING" id="86259.A0A4Z1NN75"/>
<dbReference type="GO" id="GO:0016787">
    <property type="term" value="F:hydrolase activity"/>
    <property type="evidence" value="ECO:0007669"/>
    <property type="project" value="UniProtKB-KW"/>
</dbReference>
<name>A0A4Z1NN75_9PEZI</name>
<dbReference type="Pfam" id="PF00702">
    <property type="entry name" value="Hydrolase"/>
    <property type="match status" value="1"/>
</dbReference>
<keyword evidence="1" id="KW-0378">Hydrolase</keyword>
<dbReference type="Gene3D" id="3.40.50.1000">
    <property type="entry name" value="HAD superfamily/HAD-like"/>
    <property type="match status" value="1"/>
</dbReference>
<proteinExistence type="predicted"/>
<dbReference type="EMBL" id="SNSC02000023">
    <property type="protein sequence ID" value="TID14273.1"/>
    <property type="molecule type" value="Genomic_DNA"/>
</dbReference>
<evidence type="ECO:0000313" key="2">
    <source>
        <dbReference type="EMBL" id="TID14273.1"/>
    </source>
</evidence>
<sequence>MNESVVGANGISQELEIVTKPVQPSQPFSGPVEPKHISFKEIKRRALHHALIESGVDELTHTKAIRDNIVDQGPLPFHDDVLPGVVQLANLPNIRIKILTNGDEESVRTVCDAEPNLKELQREGQLEWKDIIISSTSVGKFKPAKEMYQALLSAAGTGVSSKQVWLISTNPVDLAGAIEMGMSTAWVNASGYDWPDHLSADENGKSTRKPDINVKTFELLHDELRKCGVGNPTRV</sequence>
<dbReference type="PANTHER" id="PTHR43316:SF3">
    <property type="entry name" value="HALOACID DEHALOGENASE, TYPE II (AFU_ORTHOLOGUE AFUA_2G07750)-RELATED"/>
    <property type="match status" value="1"/>
</dbReference>
<reference evidence="2 3" key="1">
    <citation type="submission" date="2019-04" db="EMBL/GenBank/DDBJ databases">
        <title>High contiguity whole genome sequence and gene annotation resource for two Venturia nashicola isolates.</title>
        <authorList>
            <person name="Prokchorchik M."/>
            <person name="Won K."/>
            <person name="Lee Y."/>
            <person name="Choi E.D."/>
            <person name="Segonzac C."/>
            <person name="Sohn K.H."/>
        </authorList>
    </citation>
    <scope>NUCLEOTIDE SEQUENCE [LARGE SCALE GENOMIC DNA]</scope>
    <source>
        <strain evidence="2 3">PRI2</strain>
    </source>
</reference>
<gene>
    <name evidence="2" type="ORF">E6O75_ATG09352</name>
</gene>
<dbReference type="InterPro" id="IPR051540">
    <property type="entry name" value="S-2-haloacid_dehalogenase"/>
</dbReference>
<dbReference type="Gene3D" id="1.10.150.240">
    <property type="entry name" value="Putative phosphatase, domain 2"/>
    <property type="match status" value="1"/>
</dbReference>
<dbReference type="InterPro" id="IPR023214">
    <property type="entry name" value="HAD_sf"/>
</dbReference>
<evidence type="ECO:0000256" key="1">
    <source>
        <dbReference type="ARBA" id="ARBA00022801"/>
    </source>
</evidence>
<dbReference type="InterPro" id="IPR036412">
    <property type="entry name" value="HAD-like_sf"/>
</dbReference>
<dbReference type="PANTHER" id="PTHR43316">
    <property type="entry name" value="HYDROLASE, HALOACID DELAHOGENASE-RELATED"/>
    <property type="match status" value="1"/>
</dbReference>
<comment type="caution">
    <text evidence="2">The sequence shown here is derived from an EMBL/GenBank/DDBJ whole genome shotgun (WGS) entry which is preliminary data.</text>
</comment>
<evidence type="ECO:0000313" key="3">
    <source>
        <dbReference type="Proteomes" id="UP000298493"/>
    </source>
</evidence>
<dbReference type="SUPFAM" id="SSF56784">
    <property type="entry name" value="HAD-like"/>
    <property type="match status" value="1"/>
</dbReference>
<dbReference type="Proteomes" id="UP000298493">
    <property type="component" value="Unassembled WGS sequence"/>
</dbReference>
<keyword evidence="3" id="KW-1185">Reference proteome</keyword>
<organism evidence="2 3">
    <name type="scientific">Venturia nashicola</name>
    <dbReference type="NCBI Taxonomy" id="86259"/>
    <lineage>
        <taxon>Eukaryota</taxon>
        <taxon>Fungi</taxon>
        <taxon>Dikarya</taxon>
        <taxon>Ascomycota</taxon>
        <taxon>Pezizomycotina</taxon>
        <taxon>Dothideomycetes</taxon>
        <taxon>Pleosporomycetidae</taxon>
        <taxon>Venturiales</taxon>
        <taxon>Venturiaceae</taxon>
        <taxon>Venturia</taxon>
    </lineage>
</organism>
<dbReference type="AlphaFoldDB" id="A0A4Z1NN75"/>
<protein>
    <submittedName>
        <fullName evidence="2">Haloacid dehalogenase type II</fullName>
    </submittedName>
</protein>